<evidence type="ECO:0000256" key="5">
    <source>
        <dbReference type="ARBA" id="ARBA00023237"/>
    </source>
</evidence>
<evidence type="ECO:0000259" key="6">
    <source>
        <dbReference type="Pfam" id="PF07980"/>
    </source>
</evidence>
<keyword evidence="3" id="KW-0732">Signal</keyword>
<evidence type="ECO:0000256" key="4">
    <source>
        <dbReference type="ARBA" id="ARBA00023136"/>
    </source>
</evidence>
<dbReference type="OrthoDB" id="5694214at2"/>
<evidence type="ECO:0000256" key="1">
    <source>
        <dbReference type="ARBA" id="ARBA00004442"/>
    </source>
</evidence>
<evidence type="ECO:0000259" key="7">
    <source>
        <dbReference type="Pfam" id="PF14322"/>
    </source>
</evidence>
<dbReference type="RefSeq" id="WP_107830293.1">
    <property type="nucleotide sequence ID" value="NZ_CP160205.1"/>
</dbReference>
<evidence type="ECO:0000313" key="9">
    <source>
        <dbReference type="Proteomes" id="UP000244168"/>
    </source>
</evidence>
<comment type="caution">
    <text evidence="8">The sequence shown here is derived from an EMBL/GenBank/DDBJ whole genome shotgun (WGS) entry which is preliminary data.</text>
</comment>
<keyword evidence="4" id="KW-0472">Membrane</keyword>
<name>A0A2T5J602_9SPHI</name>
<dbReference type="SUPFAM" id="SSF48452">
    <property type="entry name" value="TPR-like"/>
    <property type="match status" value="1"/>
</dbReference>
<dbReference type="CDD" id="cd08977">
    <property type="entry name" value="SusD"/>
    <property type="match status" value="1"/>
</dbReference>
<dbReference type="Pfam" id="PF07980">
    <property type="entry name" value="SusD_RagB"/>
    <property type="match status" value="1"/>
</dbReference>
<feature type="domain" description="RagB/SusD" evidence="6">
    <location>
        <begin position="377"/>
        <end position="550"/>
    </location>
</feature>
<organism evidence="8 9">
    <name type="scientific">Mucilaginibacter yixingensis</name>
    <dbReference type="NCBI Taxonomy" id="1295612"/>
    <lineage>
        <taxon>Bacteria</taxon>
        <taxon>Pseudomonadati</taxon>
        <taxon>Bacteroidota</taxon>
        <taxon>Sphingobacteriia</taxon>
        <taxon>Sphingobacteriales</taxon>
        <taxon>Sphingobacteriaceae</taxon>
        <taxon>Mucilaginibacter</taxon>
    </lineage>
</organism>
<protein>
    <submittedName>
        <fullName evidence="8">Putative outer membrane starch-binding protein</fullName>
    </submittedName>
</protein>
<keyword evidence="9" id="KW-1185">Reference proteome</keyword>
<proteinExistence type="inferred from homology"/>
<accession>A0A2T5J602</accession>
<evidence type="ECO:0000256" key="2">
    <source>
        <dbReference type="ARBA" id="ARBA00006275"/>
    </source>
</evidence>
<keyword evidence="5" id="KW-0998">Cell outer membrane</keyword>
<dbReference type="EMBL" id="QAOQ01000007">
    <property type="protein sequence ID" value="PTQ93985.1"/>
    <property type="molecule type" value="Genomic_DNA"/>
</dbReference>
<gene>
    <name evidence="8" type="ORF">C8P68_10742</name>
</gene>
<evidence type="ECO:0000256" key="3">
    <source>
        <dbReference type="ARBA" id="ARBA00022729"/>
    </source>
</evidence>
<dbReference type="InterPro" id="IPR011990">
    <property type="entry name" value="TPR-like_helical_dom_sf"/>
</dbReference>
<comment type="subcellular location">
    <subcellularLocation>
        <location evidence="1">Cell outer membrane</location>
    </subcellularLocation>
</comment>
<dbReference type="InterPro" id="IPR012944">
    <property type="entry name" value="SusD_RagB_dom"/>
</dbReference>
<dbReference type="Gene3D" id="1.25.40.390">
    <property type="match status" value="1"/>
</dbReference>
<evidence type="ECO:0000313" key="8">
    <source>
        <dbReference type="EMBL" id="PTQ93985.1"/>
    </source>
</evidence>
<dbReference type="GO" id="GO:0009279">
    <property type="term" value="C:cell outer membrane"/>
    <property type="evidence" value="ECO:0007669"/>
    <property type="project" value="UniProtKB-SubCell"/>
</dbReference>
<dbReference type="Pfam" id="PF14322">
    <property type="entry name" value="SusD-like_3"/>
    <property type="match status" value="1"/>
</dbReference>
<sequence length="550" mass="61810">MKKYFQIPIKKVAVVTLLAAGVLIQPSCKKTLEEKPQSQYTTNTFFANTDEAYMATMGVYEIMSSQNTYGFYISMVFDIDTDIAQMQGSDFSNDPRVAAHYGITPVHGYLIQVWSAFYKGIDRANLVIQQIPQMPLFTSGTDAQKASLKRMLAEAKFLRGFYYSELVRLFGDVPFKLTPTQATDDLQLPRTDRMTIYTQVIKDMTEAIDDIPWASQKTSDERLSKGAVKGMLARVALFAGGYSLRQNGQMERPANYQDYYTIAKTQTTDIMNSGEHVLNASYQQIFQNQCKLTLEPKECMFEVAFYNSAGNSPNSGFIGTWNAPIAVAGNPYGRANSFYKAMAPFQKTYATGDLRRDVAVCTYSLDINGNPVQIAASKDDTWSPGKWRRDWQGTSPKDLNNTDINWCVLRYADVLLMRAEAENELNNGPNADAYNAINMVRRRAFGKPLTTANVAVDLPAGQDKTTFLKSIQQERAWELCYEGIRKADLIRWNILGPTLRATQVAAKAYRSNYPYVAGTNFVDGKHELYPIPAAEFDVNHNPGFTQNPKY</sequence>
<dbReference type="AlphaFoldDB" id="A0A2T5J602"/>
<feature type="domain" description="SusD-like N-terminal" evidence="7">
    <location>
        <begin position="32"/>
        <end position="237"/>
    </location>
</feature>
<reference evidence="8 9" key="1">
    <citation type="submission" date="2018-04" db="EMBL/GenBank/DDBJ databases">
        <title>Genomic Encyclopedia of Archaeal and Bacterial Type Strains, Phase II (KMG-II): from individual species to whole genera.</title>
        <authorList>
            <person name="Goeker M."/>
        </authorList>
    </citation>
    <scope>NUCLEOTIDE SEQUENCE [LARGE SCALE GENOMIC DNA]</scope>
    <source>
        <strain evidence="8 9">DSM 26809</strain>
    </source>
</reference>
<comment type="similarity">
    <text evidence="2">Belongs to the SusD family.</text>
</comment>
<dbReference type="Proteomes" id="UP000244168">
    <property type="component" value="Unassembled WGS sequence"/>
</dbReference>
<dbReference type="InterPro" id="IPR033985">
    <property type="entry name" value="SusD-like_N"/>
</dbReference>